<evidence type="ECO:0000313" key="1">
    <source>
        <dbReference type="EMBL" id="GAF10883.1"/>
    </source>
</evidence>
<evidence type="ECO:0000313" key="2">
    <source>
        <dbReference type="Proteomes" id="UP000019364"/>
    </source>
</evidence>
<protein>
    <submittedName>
        <fullName evidence="1">Uncharacterized protein</fullName>
    </submittedName>
</protein>
<name>W7YUI6_9BACL</name>
<dbReference type="STRING" id="1236976.JCM16418_5114"/>
<organism evidence="1 2">
    <name type="scientific">Paenibacillus pini JCM 16418</name>
    <dbReference type="NCBI Taxonomy" id="1236976"/>
    <lineage>
        <taxon>Bacteria</taxon>
        <taxon>Bacillati</taxon>
        <taxon>Bacillota</taxon>
        <taxon>Bacilli</taxon>
        <taxon>Bacillales</taxon>
        <taxon>Paenibacillaceae</taxon>
        <taxon>Paenibacillus</taxon>
    </lineage>
</organism>
<proteinExistence type="predicted"/>
<comment type="caution">
    <text evidence="1">The sequence shown here is derived from an EMBL/GenBank/DDBJ whole genome shotgun (WGS) entry which is preliminary data.</text>
</comment>
<sequence>MLDDKEIELYSQHLSGKKFNRIEKNEDGITIVFEGDFVMKFSTQGYDMFDAELFHRVPSYRYDPVK</sequence>
<gene>
    <name evidence="1" type="ORF">JCM16418_5114</name>
</gene>
<dbReference type="Proteomes" id="UP000019364">
    <property type="component" value="Unassembled WGS sequence"/>
</dbReference>
<dbReference type="RefSeq" id="WP_036653729.1">
    <property type="nucleotide sequence ID" value="NZ_BAVZ01000044.1"/>
</dbReference>
<reference evidence="1 2" key="1">
    <citation type="journal article" date="2014" name="Genome Announc.">
        <title>Draft Genome Sequence of Paenibacillus pini JCM 16418T, Isolated from the Rhizosphere of Pine Tree.</title>
        <authorList>
            <person name="Yuki M."/>
            <person name="Oshima K."/>
            <person name="Suda W."/>
            <person name="Oshida Y."/>
            <person name="Kitamura K."/>
            <person name="Iida Y."/>
            <person name="Hattori M."/>
            <person name="Ohkuma M."/>
        </authorList>
    </citation>
    <scope>NUCLEOTIDE SEQUENCE [LARGE SCALE GENOMIC DNA]</scope>
    <source>
        <strain evidence="1 2">JCM 16418</strain>
    </source>
</reference>
<keyword evidence="2" id="KW-1185">Reference proteome</keyword>
<dbReference type="AlphaFoldDB" id="W7YUI6"/>
<accession>W7YUI6</accession>
<dbReference type="EMBL" id="BAVZ01000044">
    <property type="protein sequence ID" value="GAF10883.1"/>
    <property type="molecule type" value="Genomic_DNA"/>
</dbReference>